<dbReference type="Gene3D" id="3.30.530.20">
    <property type="match status" value="1"/>
</dbReference>
<dbReference type="Pfam" id="PF10604">
    <property type="entry name" value="Polyketide_cyc2"/>
    <property type="match status" value="1"/>
</dbReference>
<dbReference type="InterPro" id="IPR023393">
    <property type="entry name" value="START-like_dom_sf"/>
</dbReference>
<dbReference type="Proteomes" id="UP001498935">
    <property type="component" value="Unassembled WGS sequence"/>
</dbReference>
<keyword evidence="2" id="KW-1185">Reference proteome</keyword>
<accession>A0ABP9U2V3</accession>
<evidence type="ECO:0000313" key="2">
    <source>
        <dbReference type="Proteomes" id="UP001498935"/>
    </source>
</evidence>
<dbReference type="SUPFAM" id="SSF55961">
    <property type="entry name" value="Bet v1-like"/>
    <property type="match status" value="1"/>
</dbReference>
<protein>
    <submittedName>
        <fullName evidence="1">SRPBCC family protein</fullName>
    </submittedName>
</protein>
<evidence type="ECO:0000313" key="1">
    <source>
        <dbReference type="EMBL" id="GAA5339246.1"/>
    </source>
</evidence>
<gene>
    <name evidence="1" type="ORF">KACC15558_02860</name>
</gene>
<dbReference type="RefSeq" id="WP_342036926.1">
    <property type="nucleotide sequence ID" value="NZ_BAABBK010000001.1"/>
</dbReference>
<organism evidence="1 2">
    <name type="scientific">Brevibacterium ammoniilyticum</name>
    <dbReference type="NCBI Taxonomy" id="1046555"/>
    <lineage>
        <taxon>Bacteria</taxon>
        <taxon>Bacillati</taxon>
        <taxon>Actinomycetota</taxon>
        <taxon>Actinomycetes</taxon>
        <taxon>Micrococcales</taxon>
        <taxon>Brevibacteriaceae</taxon>
        <taxon>Brevibacterium</taxon>
    </lineage>
</organism>
<dbReference type="EMBL" id="BAABNP010000001">
    <property type="protein sequence ID" value="GAA5339246.1"/>
    <property type="molecule type" value="Genomic_DNA"/>
</dbReference>
<dbReference type="InterPro" id="IPR019587">
    <property type="entry name" value="Polyketide_cyclase/dehydratase"/>
</dbReference>
<proteinExistence type="predicted"/>
<sequence>MSHVHTRPGAGESPPFHFETAWRVAEAVEPVWEVLSAIDDWPRWWPGIAETHALDGMLVEGSRADIVVRSPVGLTLTLRLRIERIAPPRQVVLDCDGDLRGRGVWTLDSSGPLTVIDAVWCVTTKRLLPRLVRPLSAGLHSAVMRSGERGLRSRLSALT</sequence>
<reference evidence="1 2" key="1">
    <citation type="submission" date="2024-02" db="EMBL/GenBank/DDBJ databases">
        <title>Characterization of antibiotic resistant novel bacterial strains and their environmental applications.</title>
        <authorList>
            <person name="Manzoor S."/>
            <person name="Abbas S."/>
            <person name="Arshad M."/>
            <person name="Li W.J."/>
            <person name="Ahmed I."/>
        </authorList>
    </citation>
    <scope>NUCLEOTIDE SEQUENCE [LARGE SCALE GENOMIC DNA]</scope>
    <source>
        <strain evidence="1 2">KACC 15558</strain>
    </source>
</reference>
<name>A0ABP9U2V3_9MICO</name>
<comment type="caution">
    <text evidence="1">The sequence shown here is derived from an EMBL/GenBank/DDBJ whole genome shotgun (WGS) entry which is preliminary data.</text>
</comment>